<accession>A0A6A5YW10</accession>
<organism evidence="2 3">
    <name type="scientific">Lophiotrema nucula</name>
    <dbReference type="NCBI Taxonomy" id="690887"/>
    <lineage>
        <taxon>Eukaryota</taxon>
        <taxon>Fungi</taxon>
        <taxon>Dikarya</taxon>
        <taxon>Ascomycota</taxon>
        <taxon>Pezizomycotina</taxon>
        <taxon>Dothideomycetes</taxon>
        <taxon>Pleosporomycetidae</taxon>
        <taxon>Pleosporales</taxon>
        <taxon>Lophiotremataceae</taxon>
        <taxon>Lophiotrema</taxon>
    </lineage>
</organism>
<gene>
    <name evidence="2" type="ORF">BDV96DRAFT_603192</name>
</gene>
<keyword evidence="1" id="KW-0732">Signal</keyword>
<sequence>MKPLLALSAALSFRSIAAATMSVTYEHSKSPINSTIISRDVNYAHGICHFHAQIIQNCCRTFGSGPKHATYVDIFTINDGNGQAIPGLGGDMGSRKDLHKCGYEETGPVETITGMEKTMEYEWVEWTDEDDSMYQKMTYRYDNCYWDERAHTVLPEDPRPATAPNTSPGAVVGLGLRTLCVVRIDGQLRTLKDVPRCLQSGIGRGSVGKRACTIAYAQRGG</sequence>
<feature type="chain" id="PRO_5025572944" evidence="1">
    <location>
        <begin position="20"/>
        <end position="221"/>
    </location>
</feature>
<evidence type="ECO:0000256" key="1">
    <source>
        <dbReference type="SAM" id="SignalP"/>
    </source>
</evidence>
<dbReference type="AlphaFoldDB" id="A0A6A5YW10"/>
<feature type="signal peptide" evidence="1">
    <location>
        <begin position="1"/>
        <end position="19"/>
    </location>
</feature>
<dbReference type="Proteomes" id="UP000799770">
    <property type="component" value="Unassembled WGS sequence"/>
</dbReference>
<name>A0A6A5YW10_9PLEO</name>
<evidence type="ECO:0000313" key="2">
    <source>
        <dbReference type="EMBL" id="KAF2111053.1"/>
    </source>
</evidence>
<reference evidence="2" key="1">
    <citation type="journal article" date="2020" name="Stud. Mycol.">
        <title>101 Dothideomycetes genomes: a test case for predicting lifestyles and emergence of pathogens.</title>
        <authorList>
            <person name="Haridas S."/>
            <person name="Albert R."/>
            <person name="Binder M."/>
            <person name="Bloem J."/>
            <person name="Labutti K."/>
            <person name="Salamov A."/>
            <person name="Andreopoulos B."/>
            <person name="Baker S."/>
            <person name="Barry K."/>
            <person name="Bills G."/>
            <person name="Bluhm B."/>
            <person name="Cannon C."/>
            <person name="Castanera R."/>
            <person name="Culley D."/>
            <person name="Daum C."/>
            <person name="Ezra D."/>
            <person name="Gonzalez J."/>
            <person name="Henrissat B."/>
            <person name="Kuo A."/>
            <person name="Liang C."/>
            <person name="Lipzen A."/>
            <person name="Lutzoni F."/>
            <person name="Magnuson J."/>
            <person name="Mondo S."/>
            <person name="Nolan M."/>
            <person name="Ohm R."/>
            <person name="Pangilinan J."/>
            <person name="Park H.-J."/>
            <person name="Ramirez L."/>
            <person name="Alfaro M."/>
            <person name="Sun H."/>
            <person name="Tritt A."/>
            <person name="Yoshinaga Y."/>
            <person name="Zwiers L.-H."/>
            <person name="Turgeon B."/>
            <person name="Goodwin S."/>
            <person name="Spatafora J."/>
            <person name="Crous P."/>
            <person name="Grigoriev I."/>
        </authorList>
    </citation>
    <scope>NUCLEOTIDE SEQUENCE</scope>
    <source>
        <strain evidence="2">CBS 627.86</strain>
    </source>
</reference>
<protein>
    <submittedName>
        <fullName evidence="2">Uncharacterized protein</fullName>
    </submittedName>
</protein>
<evidence type="ECO:0000313" key="3">
    <source>
        <dbReference type="Proteomes" id="UP000799770"/>
    </source>
</evidence>
<keyword evidence="3" id="KW-1185">Reference proteome</keyword>
<dbReference type="EMBL" id="ML977335">
    <property type="protein sequence ID" value="KAF2111053.1"/>
    <property type="molecule type" value="Genomic_DNA"/>
</dbReference>
<proteinExistence type="predicted"/>